<evidence type="ECO:0000313" key="3">
    <source>
        <dbReference type="Proteomes" id="UP000273516"/>
    </source>
</evidence>
<protein>
    <submittedName>
        <fullName evidence="2">Uncharacterized protein</fullName>
    </submittedName>
</protein>
<keyword evidence="1" id="KW-0472">Membrane</keyword>
<dbReference type="RefSeq" id="WP_122110429.1">
    <property type="nucleotide sequence ID" value="NZ_QOKZ01000001.1"/>
</dbReference>
<feature type="transmembrane region" description="Helical" evidence="1">
    <location>
        <begin position="174"/>
        <end position="192"/>
    </location>
</feature>
<accession>A0A3M0MIS5</accession>
<keyword evidence="3" id="KW-1185">Reference proteome</keyword>
<organism evidence="2 3">
    <name type="scientific">Paracoccus alkanivorans</name>
    <dbReference type="NCBI Taxonomy" id="2116655"/>
    <lineage>
        <taxon>Bacteria</taxon>
        <taxon>Pseudomonadati</taxon>
        <taxon>Pseudomonadota</taxon>
        <taxon>Alphaproteobacteria</taxon>
        <taxon>Rhodobacterales</taxon>
        <taxon>Paracoccaceae</taxon>
        <taxon>Paracoccus</taxon>
    </lineage>
</organism>
<keyword evidence="1" id="KW-1133">Transmembrane helix</keyword>
<evidence type="ECO:0000256" key="1">
    <source>
        <dbReference type="SAM" id="Phobius"/>
    </source>
</evidence>
<gene>
    <name evidence="2" type="ORF">C9E81_00845</name>
</gene>
<name>A0A3M0MIS5_9RHOB</name>
<keyword evidence="1" id="KW-0812">Transmembrane</keyword>
<comment type="caution">
    <text evidence="2">The sequence shown here is derived from an EMBL/GenBank/DDBJ whole genome shotgun (WGS) entry which is preliminary data.</text>
</comment>
<dbReference type="AlphaFoldDB" id="A0A3M0MIS5"/>
<evidence type="ECO:0000313" key="2">
    <source>
        <dbReference type="EMBL" id="RMC37335.1"/>
    </source>
</evidence>
<dbReference type="Proteomes" id="UP000273516">
    <property type="component" value="Unassembled WGS sequence"/>
</dbReference>
<dbReference type="EMBL" id="QOKZ01000001">
    <property type="protein sequence ID" value="RMC37335.1"/>
    <property type="molecule type" value="Genomic_DNA"/>
</dbReference>
<proteinExistence type="predicted"/>
<reference evidence="2 3" key="1">
    <citation type="submission" date="2018-07" db="EMBL/GenBank/DDBJ databases">
        <authorList>
            <person name="Zhang Y."/>
            <person name="Wang L."/>
            <person name="Ma S."/>
        </authorList>
    </citation>
    <scope>NUCLEOTIDE SEQUENCE [LARGE SCALE GENOMIC DNA]</scope>
    <source>
        <strain evidence="2 3">4-2</strain>
    </source>
</reference>
<sequence>MNFEAMDISLRQIMAGVIRQSGQLQVGTVVRDSNSYNELKAELLQWGRILKGMQSSLISDNHLNALVYRQNRFGENSYSAGQRFRDKSSNNDMLLATAELLAQEIARLLALLESGGNPAGVALDGIGKGNKELGKFLEDLIARNSNELGARKNELVASVRQAEQGEGVGMQGNYQSPIVSALVVLIGVYALIQTIRKRNA</sequence>